<accession>A0AAD3TLZ2</accession>
<dbReference type="PROSITE" id="PS00387">
    <property type="entry name" value="PPASE"/>
    <property type="match status" value="1"/>
</dbReference>
<comment type="caution">
    <text evidence="1">The sequence shown here is derived from an EMBL/GenBank/DDBJ whole genome shotgun (WGS) entry which is preliminary data.</text>
</comment>
<dbReference type="EMBL" id="BSYO01000054">
    <property type="protein sequence ID" value="GMH32050.1"/>
    <property type="molecule type" value="Genomic_DNA"/>
</dbReference>
<protein>
    <submittedName>
        <fullName evidence="1">Uncharacterized protein</fullName>
    </submittedName>
</protein>
<evidence type="ECO:0000313" key="2">
    <source>
        <dbReference type="Proteomes" id="UP001279734"/>
    </source>
</evidence>
<name>A0AAD3TLZ2_NEPGR</name>
<keyword evidence="2" id="KW-1185">Reference proteome</keyword>
<dbReference type="Proteomes" id="UP001279734">
    <property type="component" value="Unassembled WGS sequence"/>
</dbReference>
<evidence type="ECO:0000313" key="1">
    <source>
        <dbReference type="EMBL" id="GMH32050.1"/>
    </source>
</evidence>
<dbReference type="AlphaFoldDB" id="A0AAD3TLZ2"/>
<sequence length="182" mass="18866">MESSGNPAIICRVKSGEVSQLECDPDSDPLDIALCSRDQTGVDLGLDLHLNADSPMSDSENSEISVGAESVPEVGIPRTASCPALLQLCIRQTGLLPVLSAGCNAPISCLPIGPSFAEILCRGIDADPPGFLVGGKVCWPISEEERLAALGLVGAPVKLDPHPTVVAVPKLESSLPLLPPRV</sequence>
<reference evidence="1" key="1">
    <citation type="submission" date="2023-05" db="EMBL/GenBank/DDBJ databases">
        <title>Nepenthes gracilis genome sequencing.</title>
        <authorList>
            <person name="Fukushima K."/>
        </authorList>
    </citation>
    <scope>NUCLEOTIDE SEQUENCE</scope>
    <source>
        <strain evidence="1">SING2019-196</strain>
    </source>
</reference>
<gene>
    <name evidence="1" type="ORF">Nepgr_033894</name>
</gene>
<organism evidence="1 2">
    <name type="scientific">Nepenthes gracilis</name>
    <name type="common">Slender pitcher plant</name>
    <dbReference type="NCBI Taxonomy" id="150966"/>
    <lineage>
        <taxon>Eukaryota</taxon>
        <taxon>Viridiplantae</taxon>
        <taxon>Streptophyta</taxon>
        <taxon>Embryophyta</taxon>
        <taxon>Tracheophyta</taxon>
        <taxon>Spermatophyta</taxon>
        <taxon>Magnoliopsida</taxon>
        <taxon>eudicotyledons</taxon>
        <taxon>Gunneridae</taxon>
        <taxon>Pentapetalae</taxon>
        <taxon>Caryophyllales</taxon>
        <taxon>Nepenthaceae</taxon>
        <taxon>Nepenthes</taxon>
    </lineage>
</organism>
<proteinExistence type="predicted"/>